<proteinExistence type="predicted"/>
<evidence type="ECO:0000313" key="2">
    <source>
        <dbReference type="EMBL" id="QBO62823.1"/>
    </source>
</evidence>
<dbReference type="EMBL" id="MK327934">
    <property type="protein sequence ID" value="QBO62823.1"/>
    <property type="molecule type" value="Genomic_DNA"/>
</dbReference>
<organism evidence="2 3">
    <name type="scientific">Escherichia phage vB_EcoM_G2469</name>
    <dbReference type="NCBI Taxonomy" id="2502415"/>
    <lineage>
        <taxon>Viruses</taxon>
        <taxon>Duplodnaviria</taxon>
        <taxon>Heunggongvirae</taxon>
        <taxon>Uroviricota</taxon>
        <taxon>Caudoviricetes</taxon>
        <taxon>Pantevenvirales</taxon>
        <taxon>Straboviridae</taxon>
        <taxon>Tevenvirinae</taxon>
        <taxon>Mosigvirus</taxon>
        <taxon>Mosigvirus mar005p1</taxon>
    </lineage>
</organism>
<sequence>MNRYINGYQPIDEVIRTTQAELEKFFNKCQWITGWIIFVPSVWFFSTKVSAFAILDIIAILLASTIVSIIGGIIGGGTVGIIINLVKSSLQERKDKIKAKNNEVERFITECRNLR</sequence>
<protein>
    <submittedName>
        <fullName evidence="2">Uncharacterized protein</fullName>
    </submittedName>
</protein>
<gene>
    <name evidence="2" type="ORF">G2469_00129</name>
</gene>
<keyword evidence="1" id="KW-0812">Transmembrane</keyword>
<name>A0A482GE71_9CAUD</name>
<evidence type="ECO:0000256" key="1">
    <source>
        <dbReference type="SAM" id="Phobius"/>
    </source>
</evidence>
<feature type="transmembrane region" description="Helical" evidence="1">
    <location>
        <begin position="25"/>
        <end position="45"/>
    </location>
</feature>
<keyword evidence="1" id="KW-0472">Membrane</keyword>
<evidence type="ECO:0000313" key="3">
    <source>
        <dbReference type="Proteomes" id="UP000294989"/>
    </source>
</evidence>
<reference evidence="2 3" key="1">
    <citation type="submission" date="2018-12" db="EMBL/GenBank/DDBJ databases">
        <title>Still something new to discover - new insights into E. coli phage diversity and taxonomy.</title>
        <authorList>
            <person name="Korf I.H.E."/>
            <person name="Adriaennsens E."/>
            <person name="Dreiseikelmann B."/>
            <person name="Kropinski A."/>
            <person name="Nimtz M."/>
            <person name="Meier-Kolthoff J.P."/>
            <person name="Rohde M."/>
            <person name="van Raaij M."/>
            <person name="Wittmann J."/>
        </authorList>
    </citation>
    <scope>NUCLEOTIDE SEQUENCE [LARGE SCALE GENOMIC DNA]</scope>
</reference>
<accession>A0A482GE71</accession>
<feature type="transmembrane region" description="Helical" evidence="1">
    <location>
        <begin position="57"/>
        <end position="86"/>
    </location>
</feature>
<dbReference type="Proteomes" id="UP000294989">
    <property type="component" value="Segment"/>
</dbReference>
<keyword evidence="1" id="KW-1133">Transmembrane helix</keyword>